<feature type="region of interest" description="Disordered" evidence="1">
    <location>
        <begin position="37"/>
        <end position="73"/>
    </location>
</feature>
<protein>
    <submittedName>
        <fullName evidence="2">Uncharacterized protein</fullName>
    </submittedName>
</protein>
<accession>A0AA36INI2</accession>
<feature type="compositionally biased region" description="Basic and acidic residues" evidence="1">
    <location>
        <begin position="63"/>
        <end position="73"/>
    </location>
</feature>
<proteinExistence type="predicted"/>
<dbReference type="Proteomes" id="UP001178507">
    <property type="component" value="Unassembled WGS sequence"/>
</dbReference>
<evidence type="ECO:0000256" key="1">
    <source>
        <dbReference type="SAM" id="MobiDB-lite"/>
    </source>
</evidence>
<name>A0AA36INI2_9DINO</name>
<feature type="non-terminal residue" evidence="2">
    <location>
        <position position="1"/>
    </location>
</feature>
<evidence type="ECO:0000313" key="2">
    <source>
        <dbReference type="EMBL" id="CAJ1390673.1"/>
    </source>
</evidence>
<comment type="caution">
    <text evidence="2">The sequence shown here is derived from an EMBL/GenBank/DDBJ whole genome shotgun (WGS) entry which is preliminary data.</text>
</comment>
<organism evidence="2 3">
    <name type="scientific">Effrenium voratum</name>
    <dbReference type="NCBI Taxonomy" id="2562239"/>
    <lineage>
        <taxon>Eukaryota</taxon>
        <taxon>Sar</taxon>
        <taxon>Alveolata</taxon>
        <taxon>Dinophyceae</taxon>
        <taxon>Suessiales</taxon>
        <taxon>Symbiodiniaceae</taxon>
        <taxon>Effrenium</taxon>
    </lineage>
</organism>
<keyword evidence="3" id="KW-1185">Reference proteome</keyword>
<feature type="region of interest" description="Disordered" evidence="1">
    <location>
        <begin position="1"/>
        <end position="22"/>
    </location>
</feature>
<dbReference type="AlphaFoldDB" id="A0AA36INI2"/>
<dbReference type="EMBL" id="CAUJNA010002116">
    <property type="protein sequence ID" value="CAJ1390673.1"/>
    <property type="molecule type" value="Genomic_DNA"/>
</dbReference>
<sequence>ESLSAPTVFARSSGRKDRNGAPANLQLIFSHPASLVRSTTMSRPGGPVHQNAGLLGSKGGGRPSEKGQRHWKR</sequence>
<gene>
    <name evidence="2" type="ORF">EVOR1521_LOCUS16030</name>
</gene>
<reference evidence="2" key="1">
    <citation type="submission" date="2023-08" db="EMBL/GenBank/DDBJ databases">
        <authorList>
            <person name="Chen Y."/>
            <person name="Shah S."/>
            <person name="Dougan E. K."/>
            <person name="Thang M."/>
            <person name="Chan C."/>
        </authorList>
    </citation>
    <scope>NUCLEOTIDE SEQUENCE</scope>
</reference>
<evidence type="ECO:0000313" key="3">
    <source>
        <dbReference type="Proteomes" id="UP001178507"/>
    </source>
</evidence>